<gene>
    <name evidence="1" type="ORF">H9943_05325</name>
</gene>
<organism evidence="1 2">
    <name type="scientific">Candidatus Ruthenibacterium avium</name>
    <dbReference type="NCBI Taxonomy" id="2838751"/>
    <lineage>
        <taxon>Bacteria</taxon>
        <taxon>Bacillati</taxon>
        <taxon>Bacillota</taxon>
        <taxon>Clostridia</taxon>
        <taxon>Eubacteriales</taxon>
        <taxon>Oscillospiraceae</taxon>
        <taxon>Ruthenibacterium</taxon>
    </lineage>
</organism>
<dbReference type="EMBL" id="DWYA01000050">
    <property type="protein sequence ID" value="HJB39800.1"/>
    <property type="molecule type" value="Genomic_DNA"/>
</dbReference>
<dbReference type="AlphaFoldDB" id="A0A9D2S212"/>
<dbReference type="InterPro" id="IPR007739">
    <property type="entry name" value="RgpF"/>
</dbReference>
<accession>A0A9D2S212</accession>
<reference evidence="1" key="2">
    <citation type="submission" date="2021-04" db="EMBL/GenBank/DDBJ databases">
        <authorList>
            <person name="Gilroy R."/>
        </authorList>
    </citation>
    <scope>NUCLEOTIDE SEQUENCE</scope>
    <source>
        <strain evidence="1">ChiBcec8-14828</strain>
    </source>
</reference>
<proteinExistence type="predicted"/>
<sequence>MQKQPLRRLAIFAYFDAQGQVDDYVPYLLRAVRAFCEKQVIVVNGTLSEEGHAALRACCDELIQRPNEGFDITAYKEGFLRENAGTYDEVLFYNQTIFGPVCPLDEMFSRMEQADVDFWGLTRHKGAKAASWDDTIPIPPHIQSFFFAVRGKMLHSEEFLRYWQELPAINSYWDAVEKHEIRFTKHFAALGYRWDVAVHTEDLEALNDYPLMGMPVELLKERGCPFFKRKNFMTQRHIYTTCPQGAATKALYDYLRKETDYPTALVMQNLLRTEPLSSGVEALGLCVSADERPACDLDGVFTLVMIDHDALASLLVPRLDELAKGTVCRVVYANEHLRSAWDKQITIPHEAEETALLPAEYLMQHLADIQAKYRWLLFLHTALPPLLEQFADATSMLSAMEALHPAPCAAAMQQDENIGLIVPLTPSHQETLTIGLNLPRYESALREMGIKVPLGKWGIASRGGMFFARTDALSALTLPENAMQGMNPLWDFVPPLLAQKNGYFTAFSTSHAHAVNEWLNKSVMLEEIQSLWATKEKTRYDQIEFRMKAILDFYYERRYHMTLQQAFEAPLTLKQKVWICLQIFMKPKTFERLQKLLGGKEKPVQELHDDLD</sequence>
<reference evidence="1" key="1">
    <citation type="journal article" date="2021" name="PeerJ">
        <title>Extensive microbial diversity within the chicken gut microbiome revealed by metagenomics and culture.</title>
        <authorList>
            <person name="Gilroy R."/>
            <person name="Ravi A."/>
            <person name="Getino M."/>
            <person name="Pursley I."/>
            <person name="Horton D.L."/>
            <person name="Alikhan N.F."/>
            <person name="Baker D."/>
            <person name="Gharbi K."/>
            <person name="Hall N."/>
            <person name="Watson M."/>
            <person name="Adriaenssens E.M."/>
            <person name="Foster-Nyarko E."/>
            <person name="Jarju S."/>
            <person name="Secka A."/>
            <person name="Antonio M."/>
            <person name="Oren A."/>
            <person name="Chaudhuri R.R."/>
            <person name="La Ragione R."/>
            <person name="Hildebrand F."/>
            <person name="Pallen M.J."/>
        </authorList>
    </citation>
    <scope>NUCLEOTIDE SEQUENCE</scope>
    <source>
        <strain evidence="1">ChiBcec8-14828</strain>
    </source>
</reference>
<evidence type="ECO:0000313" key="2">
    <source>
        <dbReference type="Proteomes" id="UP000824209"/>
    </source>
</evidence>
<protein>
    <submittedName>
        <fullName evidence="1">Rhamnan synthesis F family protein</fullName>
    </submittedName>
</protein>
<comment type="caution">
    <text evidence="1">The sequence shown here is derived from an EMBL/GenBank/DDBJ whole genome shotgun (WGS) entry which is preliminary data.</text>
</comment>
<name>A0A9D2S212_9FIRM</name>
<dbReference type="Proteomes" id="UP000824209">
    <property type="component" value="Unassembled WGS sequence"/>
</dbReference>
<evidence type="ECO:0000313" key="1">
    <source>
        <dbReference type="EMBL" id="HJB39800.1"/>
    </source>
</evidence>
<dbReference type="Pfam" id="PF05045">
    <property type="entry name" value="RgpF"/>
    <property type="match status" value="1"/>
</dbReference>